<protein>
    <submittedName>
        <fullName evidence="2">Cullin 9</fullName>
    </submittedName>
</protein>
<dbReference type="OrthoDB" id="1431934at2759"/>
<dbReference type="Gene3D" id="2.30.30.30">
    <property type="match status" value="1"/>
</dbReference>
<dbReference type="PANTHER" id="PTHR22771">
    <property type="entry name" value="CULLIN AND GALACTOSE-BINDING DOMAIN-CONTAINING"/>
    <property type="match status" value="1"/>
</dbReference>
<accession>A0A8T1T764</accession>
<proteinExistence type="predicted"/>
<dbReference type="InterPro" id="IPR021097">
    <property type="entry name" value="CPH_domain"/>
</dbReference>
<dbReference type="AlphaFoldDB" id="A0A8T1T764"/>
<evidence type="ECO:0000259" key="1">
    <source>
        <dbReference type="Pfam" id="PF11515"/>
    </source>
</evidence>
<comment type="caution">
    <text evidence="2">The sequence shown here is derived from an EMBL/GenBank/DDBJ whole genome shotgun (WGS) entry which is preliminary data.</text>
</comment>
<dbReference type="SUPFAM" id="SSF63748">
    <property type="entry name" value="Tudor/PWWP/MBT"/>
    <property type="match status" value="1"/>
</dbReference>
<dbReference type="EMBL" id="JAHGAV010000031">
    <property type="protein sequence ID" value="KAG6936673.1"/>
    <property type="molecule type" value="Genomic_DNA"/>
</dbReference>
<dbReference type="PANTHER" id="PTHR22771:SF4">
    <property type="entry name" value="CULLIN 7-RELATED"/>
    <property type="match status" value="1"/>
</dbReference>
<dbReference type="InterPro" id="IPR045093">
    <property type="entry name" value="Cullin"/>
</dbReference>
<organism evidence="2 3">
    <name type="scientific">Chelydra serpentina</name>
    <name type="common">Snapping turtle</name>
    <name type="synonym">Testudo serpentina</name>
    <dbReference type="NCBI Taxonomy" id="8475"/>
    <lineage>
        <taxon>Eukaryota</taxon>
        <taxon>Metazoa</taxon>
        <taxon>Chordata</taxon>
        <taxon>Craniata</taxon>
        <taxon>Vertebrata</taxon>
        <taxon>Euteleostomi</taxon>
        <taxon>Archelosauria</taxon>
        <taxon>Testudinata</taxon>
        <taxon>Testudines</taxon>
        <taxon>Cryptodira</taxon>
        <taxon>Durocryptodira</taxon>
        <taxon>Americhelydia</taxon>
        <taxon>Chelydroidea</taxon>
        <taxon>Chelydridae</taxon>
        <taxon>Chelydra</taxon>
    </lineage>
</organism>
<name>A0A8T1T764_CHESE</name>
<gene>
    <name evidence="2" type="ORF">G0U57_012058</name>
</gene>
<reference evidence="2 3" key="1">
    <citation type="journal article" date="2020" name="G3 (Bethesda)">
        <title>Draft Genome of the Common Snapping Turtle, Chelydra serpentina, a Model for Phenotypic Plasticity in Reptiles.</title>
        <authorList>
            <person name="Das D."/>
            <person name="Singh S.K."/>
            <person name="Bierstedt J."/>
            <person name="Erickson A."/>
            <person name="Galli G.L.J."/>
            <person name="Crossley D.A. 2nd"/>
            <person name="Rhen T."/>
        </authorList>
    </citation>
    <scope>NUCLEOTIDE SEQUENCE [LARGE SCALE GENOMIC DNA]</scope>
    <source>
        <strain evidence="2">KW</strain>
    </source>
</reference>
<dbReference type="InterPro" id="IPR014722">
    <property type="entry name" value="Rib_uL2_dom2"/>
</dbReference>
<sequence length="403" mass="45775">PGKLLFSLVKRYLCVTSLVDKLNSSSELGGERQDCAVPCAHVGERSRTQREFEFSMAMANLISELVRVMGWDRSQRMELLSLQEGQPRVVRSIFQPKAPACAAVRVASCPPQKEASAFKTRSAFPSRSSYVEYVQGNLARGMRVRMLEDYEQVSAGDEGEFRQSNDGTPPVQVYWQALGRTYWVHWHMVEIVSSSGQAEREAQEKVSSLTENLKLTTVTQTFYCKPLGGLYSLPYLTDRPSEGSEALSRAEWWELLFFVKKLEPPEQQEIAQLIRQHQELSELDEEALIQLSVPVELAQKVLQVLSNQCQGCTLSDLHSSRVYSKYFLCPVGRSRAAWGRTQPPRSAPSPWCPRNQRKTRLLPECLPRPPRRNPTASCSASCCERRGCPARRWWRRKPRCCAV</sequence>
<feature type="non-terminal residue" evidence="2">
    <location>
        <position position="1"/>
    </location>
</feature>
<dbReference type="Pfam" id="PF11515">
    <property type="entry name" value="Cul7"/>
    <property type="match status" value="1"/>
</dbReference>
<dbReference type="Proteomes" id="UP000765507">
    <property type="component" value="Unassembled WGS sequence"/>
</dbReference>
<keyword evidence="3" id="KW-1185">Reference proteome</keyword>
<evidence type="ECO:0000313" key="3">
    <source>
        <dbReference type="Proteomes" id="UP000765507"/>
    </source>
</evidence>
<evidence type="ECO:0000313" key="2">
    <source>
        <dbReference type="EMBL" id="KAG6936673.1"/>
    </source>
</evidence>
<feature type="domain" description="CPH" evidence="1">
    <location>
        <begin position="121"/>
        <end position="194"/>
    </location>
</feature>